<dbReference type="GO" id="GO:0030163">
    <property type="term" value="P:protein catabolic process"/>
    <property type="evidence" value="ECO:0007669"/>
    <property type="project" value="InterPro"/>
</dbReference>
<evidence type="ECO:0000256" key="2">
    <source>
        <dbReference type="PROSITE-ProRule" id="PRU01122"/>
    </source>
</evidence>
<dbReference type="SUPFAM" id="SSF47113">
    <property type="entry name" value="Histone-fold"/>
    <property type="match status" value="1"/>
</dbReference>
<comment type="similarity">
    <text evidence="2">Belongs to the peptidase S16 family.</text>
</comment>
<dbReference type="PROSITE" id="PS51786">
    <property type="entry name" value="LON_PROTEOLYTIC"/>
    <property type="match status" value="1"/>
</dbReference>
<dbReference type="InterPro" id="IPR027065">
    <property type="entry name" value="Lon_Prtase"/>
</dbReference>
<feature type="domain" description="Lon proteolytic" evidence="4">
    <location>
        <begin position="556"/>
        <end position="751"/>
    </location>
</feature>
<dbReference type="GO" id="GO:0006508">
    <property type="term" value="P:proteolysis"/>
    <property type="evidence" value="ECO:0007669"/>
    <property type="project" value="UniProtKB-KW"/>
</dbReference>
<feature type="coiled-coil region" evidence="3">
    <location>
        <begin position="194"/>
        <end position="239"/>
    </location>
</feature>
<keyword evidence="3" id="KW-0175">Coiled coil</keyword>
<keyword evidence="2" id="KW-0720">Serine protease</keyword>
<keyword evidence="6" id="KW-1185">Reference proteome</keyword>
<dbReference type="InterPro" id="IPR046844">
    <property type="entry name" value="Lon-like_helical"/>
</dbReference>
<feature type="active site" evidence="2">
    <location>
        <position position="646"/>
    </location>
</feature>
<dbReference type="InterPro" id="IPR027417">
    <property type="entry name" value="P-loop_NTPase"/>
</dbReference>
<reference evidence="5" key="1">
    <citation type="submission" date="2013-03" db="EMBL/GenBank/DDBJ databases">
        <title>Draft genome sequence of the hydrogen-ethanol-producing anaerobic alkalithermophilic Caloramator celere.</title>
        <authorList>
            <person name="Ciranna A."/>
            <person name="Larjo A."/>
            <person name="Kivisto A."/>
            <person name="Santala V."/>
            <person name="Roos C."/>
            <person name="Karp M."/>
        </authorList>
    </citation>
    <scope>NUCLEOTIDE SEQUENCE [LARGE SCALE GENOMIC DNA]</scope>
    <source>
        <strain evidence="5">DSM 8682</strain>
    </source>
</reference>
<dbReference type="InterPro" id="IPR009072">
    <property type="entry name" value="Histone-fold"/>
</dbReference>
<dbReference type="Gene3D" id="1.10.8.60">
    <property type="match status" value="1"/>
</dbReference>
<dbReference type="PRINTS" id="PR00830">
    <property type="entry name" value="ENDOLAPTASE"/>
</dbReference>
<dbReference type="GO" id="GO:0004252">
    <property type="term" value="F:serine-type endopeptidase activity"/>
    <property type="evidence" value="ECO:0007669"/>
    <property type="project" value="UniProtKB-UniRule"/>
</dbReference>
<dbReference type="RefSeq" id="WP_018661942.1">
    <property type="nucleotide sequence ID" value="NZ_HF952018.1"/>
</dbReference>
<sequence>MSPIKKLSYEQLKTVFNLPKFKNTSEIKPEYQLIEQKRAIEAINFALEMDQFGYNIYVCGYEGIGKRSYLIDMLKKRAKKEKTPSDWVYVYNFEDIYKPIALELKPGTAYEFKQDINDFIDNIIEELPEFISSEEFEKKRNELIEYYEKIILDLSNEINEKCKEKNLVFKYTNDGFAFIPINKNNKEMTEQEYLELSDEDRDEINKNVNELKSAAYDVIRKTRNIKKELNQKIKDIENSLCTLYIEGKMSNLIEKYSYSDKIKQYLNNLKLDIIENIDVFVEFENLDKEFVENFINRYEVNVMVNNSIEGAPVVIEETPEYQKLIGLVEYENKSGNLVTDFTMIQPGSLHLANGGYLVLDARKLLESYFGYEALKRCLLLNKIIIENLKNQLDIIPIVNLKPEPIPIKTKVILIGTPEIYYILYNYDEEFRKLFKIKADFDYEFEDNNENMITFVKLIKYIVQEKNLKDITFDGIQEISAYAKRKAESKKYLTTNISSIIEILEQANQIAKDNKNRYIDKNDIKLAIENKNKRNSLIKDKILSLYRQNKYIVDVTGFKIGQINALSVVDYGDFEFGRVNKVTVNTFCGNGNIINIDREVGLSGNIFNKAILILTGYIGEKFAQTGNLSFNASICFEQMYGEIDGDSATLAETVALLSSLAEVPINQGIAITGSVNQKGEVQAVGGVNTKIKGYFDICKIFGLDGSQGVIIPESNVDDLVLDDEILTAVKEGNFNIYTVNSVEDCFDILLPASIKKGRKTNNFDYVEEKILKRLNKFKDNKEKQKKE</sequence>
<dbReference type="InterPro" id="IPR046843">
    <property type="entry name" value="LonB_AAA-LID"/>
</dbReference>
<evidence type="ECO:0000256" key="1">
    <source>
        <dbReference type="ARBA" id="ARBA00022670"/>
    </source>
</evidence>
<dbReference type="OrthoDB" id="9758568at2"/>
<dbReference type="Pfam" id="PF13654">
    <property type="entry name" value="AAA_32"/>
    <property type="match status" value="1"/>
</dbReference>
<dbReference type="EMBL" id="CAVN010000095">
    <property type="protein sequence ID" value="CDF58139.1"/>
    <property type="molecule type" value="Genomic_DNA"/>
</dbReference>
<dbReference type="HOGENOM" id="CLU_014785_0_1_9"/>
<proteinExistence type="inferred from homology"/>
<dbReference type="EC" id="3.4.21.53" evidence="2"/>
<evidence type="ECO:0000313" key="6">
    <source>
        <dbReference type="Proteomes" id="UP000014923"/>
    </source>
</evidence>
<dbReference type="InterPro" id="IPR008269">
    <property type="entry name" value="Lon_proteolytic"/>
</dbReference>
<dbReference type="GO" id="GO:0004176">
    <property type="term" value="F:ATP-dependent peptidase activity"/>
    <property type="evidence" value="ECO:0007669"/>
    <property type="project" value="UniProtKB-UniRule"/>
</dbReference>
<dbReference type="Pfam" id="PF05362">
    <property type="entry name" value="Lon_C"/>
    <property type="match status" value="1"/>
</dbReference>
<accession>R7RQ13</accession>
<dbReference type="GO" id="GO:0005524">
    <property type="term" value="F:ATP binding"/>
    <property type="evidence" value="ECO:0007669"/>
    <property type="project" value="InterPro"/>
</dbReference>
<dbReference type="Gene3D" id="3.30.230.10">
    <property type="match status" value="1"/>
</dbReference>
<dbReference type="Gene3D" id="3.40.50.300">
    <property type="entry name" value="P-loop containing nucleotide triphosphate hydrolases"/>
    <property type="match status" value="2"/>
</dbReference>
<dbReference type="SUPFAM" id="SSF54211">
    <property type="entry name" value="Ribosomal protein S5 domain 2-like"/>
    <property type="match status" value="1"/>
</dbReference>
<dbReference type="PANTHER" id="PTHR10046">
    <property type="entry name" value="ATP DEPENDENT LON PROTEASE FAMILY MEMBER"/>
    <property type="match status" value="1"/>
</dbReference>
<dbReference type="Pfam" id="PF20437">
    <property type="entry name" value="LonC_helical"/>
    <property type="match status" value="1"/>
</dbReference>
<organism evidence="5 6">
    <name type="scientific">Thermobrachium celere DSM 8682</name>
    <dbReference type="NCBI Taxonomy" id="941824"/>
    <lineage>
        <taxon>Bacteria</taxon>
        <taxon>Bacillati</taxon>
        <taxon>Bacillota</taxon>
        <taxon>Clostridia</taxon>
        <taxon>Eubacteriales</taxon>
        <taxon>Clostridiaceae</taxon>
        <taxon>Thermobrachium</taxon>
    </lineage>
</organism>
<dbReference type="InterPro" id="IPR041699">
    <property type="entry name" value="AAA_32"/>
</dbReference>
<dbReference type="InterPro" id="IPR014721">
    <property type="entry name" value="Ribsml_uS5_D2-typ_fold_subgr"/>
</dbReference>
<name>R7RQ13_9CLOT</name>
<gene>
    <name evidence="5" type="ORF">TCEL_00185</name>
</gene>
<evidence type="ECO:0000313" key="5">
    <source>
        <dbReference type="EMBL" id="CDF58139.1"/>
    </source>
</evidence>
<comment type="caution">
    <text evidence="5">The sequence shown here is derived from an EMBL/GenBank/DDBJ whole genome shotgun (WGS) entry which is preliminary data.</text>
</comment>
<evidence type="ECO:0000256" key="3">
    <source>
        <dbReference type="SAM" id="Coils"/>
    </source>
</evidence>
<dbReference type="AlphaFoldDB" id="R7RQ13"/>
<dbReference type="Proteomes" id="UP000014923">
    <property type="component" value="Unassembled WGS sequence"/>
</dbReference>
<feature type="active site" evidence="2">
    <location>
        <position position="689"/>
    </location>
</feature>
<keyword evidence="1 2" id="KW-0645">Protease</keyword>
<dbReference type="GO" id="GO:0046982">
    <property type="term" value="F:protein heterodimerization activity"/>
    <property type="evidence" value="ECO:0007669"/>
    <property type="project" value="InterPro"/>
</dbReference>
<evidence type="ECO:0000259" key="4">
    <source>
        <dbReference type="PROSITE" id="PS51786"/>
    </source>
</evidence>
<dbReference type="InterPro" id="IPR020568">
    <property type="entry name" value="Ribosomal_Su5_D2-typ_SF"/>
</dbReference>
<dbReference type="eggNOG" id="COG1067">
    <property type="taxonomic scope" value="Bacteria"/>
</dbReference>
<dbReference type="Pfam" id="PF20436">
    <property type="entry name" value="LonB_AAA-LID"/>
    <property type="match status" value="1"/>
</dbReference>
<protein>
    <recommendedName>
        <fullName evidence="2">endopeptidase La</fullName>
        <ecNumber evidence="2">3.4.21.53</ecNumber>
    </recommendedName>
</protein>
<keyword evidence="2 5" id="KW-0378">Hydrolase</keyword>
<comment type="catalytic activity">
    <reaction evidence="2">
        <text>Hydrolysis of proteins in presence of ATP.</text>
        <dbReference type="EC" id="3.4.21.53"/>
    </reaction>
</comment>